<dbReference type="PANTHER" id="PTHR46571">
    <property type="entry name" value="SORTING NEXIN-8"/>
    <property type="match status" value="1"/>
</dbReference>
<dbReference type="InterPro" id="IPR036871">
    <property type="entry name" value="PX_dom_sf"/>
</dbReference>
<keyword evidence="3" id="KW-0813">Transport</keyword>
<protein>
    <recommendedName>
        <fullName evidence="6">PX domain-containing protein</fullName>
    </recommendedName>
</protein>
<evidence type="ECO:0000256" key="5">
    <source>
        <dbReference type="ARBA" id="ARBA00023136"/>
    </source>
</evidence>
<gene>
    <name evidence="7" type="ORF">GE061_004967</name>
</gene>
<dbReference type="Pfam" id="PF00787">
    <property type="entry name" value="PX"/>
    <property type="match status" value="1"/>
</dbReference>
<proteinExistence type="inferred from homology"/>
<feature type="domain" description="PX" evidence="6">
    <location>
        <begin position="289"/>
        <end position="400"/>
    </location>
</feature>
<dbReference type="InterPro" id="IPR035704">
    <property type="entry name" value="SNX8/Mvp1_PX"/>
</dbReference>
<dbReference type="GO" id="GO:0034498">
    <property type="term" value="P:early endosome to Golgi transport"/>
    <property type="evidence" value="ECO:0007669"/>
    <property type="project" value="TreeGrafter"/>
</dbReference>
<keyword evidence="5" id="KW-0472">Membrane</keyword>
<name>A0A8S9WWB6_APOLU</name>
<dbReference type="InterPro" id="IPR028662">
    <property type="entry name" value="SNX8/Mvp1"/>
</dbReference>
<dbReference type="OrthoDB" id="10064318at2759"/>
<comment type="similarity">
    <text evidence="2">Belongs to the sorting nexin family.</text>
</comment>
<dbReference type="GO" id="GO:0031901">
    <property type="term" value="C:early endosome membrane"/>
    <property type="evidence" value="ECO:0007669"/>
    <property type="project" value="TreeGrafter"/>
</dbReference>
<dbReference type="SUPFAM" id="SSF64268">
    <property type="entry name" value="PX domain"/>
    <property type="match status" value="1"/>
</dbReference>
<comment type="caution">
    <text evidence="7">The sequence shown here is derived from an EMBL/GenBank/DDBJ whole genome shotgun (WGS) entry which is preliminary data.</text>
</comment>
<evidence type="ECO:0000259" key="6">
    <source>
        <dbReference type="PROSITE" id="PS50195"/>
    </source>
</evidence>
<reference evidence="7" key="1">
    <citation type="journal article" date="2021" name="Mol. Ecol. Resour.">
        <title>Apolygus lucorum genome provides insights into omnivorousness and mesophyll feeding.</title>
        <authorList>
            <person name="Liu Y."/>
            <person name="Liu H."/>
            <person name="Wang H."/>
            <person name="Huang T."/>
            <person name="Liu B."/>
            <person name="Yang B."/>
            <person name="Yin L."/>
            <person name="Li B."/>
            <person name="Zhang Y."/>
            <person name="Zhang S."/>
            <person name="Jiang F."/>
            <person name="Zhang X."/>
            <person name="Ren Y."/>
            <person name="Wang B."/>
            <person name="Wang S."/>
            <person name="Lu Y."/>
            <person name="Wu K."/>
            <person name="Fan W."/>
            <person name="Wang G."/>
        </authorList>
    </citation>
    <scope>NUCLEOTIDE SEQUENCE</scope>
    <source>
        <strain evidence="7">12Hb</strain>
    </source>
</reference>
<evidence type="ECO:0000256" key="4">
    <source>
        <dbReference type="ARBA" id="ARBA00022927"/>
    </source>
</evidence>
<dbReference type="Pfam" id="PF19566">
    <property type="entry name" value="Snx8_BAR_dom"/>
    <property type="match status" value="1"/>
</dbReference>
<evidence type="ECO:0000313" key="7">
    <source>
        <dbReference type="EMBL" id="KAF6200524.1"/>
    </source>
</evidence>
<dbReference type="InterPro" id="IPR045734">
    <property type="entry name" value="Snx8_BAR_dom"/>
</dbReference>
<dbReference type="AlphaFoldDB" id="A0A8S9WWB6"/>
<evidence type="ECO:0000256" key="3">
    <source>
        <dbReference type="ARBA" id="ARBA00022448"/>
    </source>
</evidence>
<accession>A0A8S9WWB6</accession>
<dbReference type="CDD" id="cd06866">
    <property type="entry name" value="PX_SNX8_Mvp1p_like"/>
    <property type="match status" value="1"/>
</dbReference>
<dbReference type="InterPro" id="IPR001683">
    <property type="entry name" value="PX_dom"/>
</dbReference>
<dbReference type="Proteomes" id="UP000466442">
    <property type="component" value="Unassembled WGS sequence"/>
</dbReference>
<sequence length="666" mass="76082">MRPLNWGISSVGEESTPLYQNKMANERVTRRHKHLNQAELGIEMAVQHTDDHSPGSKFVIITDSQAAIVALRNLQRGRVEGNKRADRASVLAARDQIIDQHSYMDYKDLYDQIRLETWEAWKQEYWSMEEGPGGWMRRLKLDINERAWFSEARDLNVKTITRINRILIGYCNNRKFLHLMRVVSEPFCNLCGVAQVQDVLHFFLDCAFTADVLKEHMEEEMAKTYDHYNEEAGMEYLGEGLKDLKRLTRLLEPDCSRRFSSQLNSAIQVSGLMAENGDVRRLKITDIEEGDEIEVNLIPEKKGLFIKHVEYVVISQKYSSQVYRRYNDFVALHELLLGRFPYRLIPKLPPKKIVGVFPGDSNFLENRRKGLQRWLTLISRHPVLKEDALLSFFLTQSIADLSSKMKDVFKTIPDEFTTSDLAAKAKDLVPPNNTNDFAISREQIRIIHHGVQKIKLIADQIAIRSHRYASDMEELGNTLTDLALDSAGRTSWGTGGNNIWSDMRKGFGIISKEFSSLSSKAKEQGTAEEEQVCERLNVLLEILAGHQDLCERVEKGVSHDHQVALSRMMALKKRQIQGVLKGSDAESVAALENRMLQQETVIASVELRTAFSLYCVRMETALVHVYLETLAEILNSLVSVQITAHSELARVWKIIQPTVVNCLPKK</sequence>
<dbReference type="GO" id="GO:0035091">
    <property type="term" value="F:phosphatidylinositol binding"/>
    <property type="evidence" value="ECO:0007669"/>
    <property type="project" value="InterPro"/>
</dbReference>
<dbReference type="EMBL" id="WIXP02000013">
    <property type="protein sequence ID" value="KAF6200524.1"/>
    <property type="molecule type" value="Genomic_DNA"/>
</dbReference>
<dbReference type="PROSITE" id="PS50195">
    <property type="entry name" value="PX"/>
    <property type="match status" value="1"/>
</dbReference>
<dbReference type="GO" id="GO:0005829">
    <property type="term" value="C:cytosol"/>
    <property type="evidence" value="ECO:0007669"/>
    <property type="project" value="GOC"/>
</dbReference>
<dbReference type="GO" id="GO:0006886">
    <property type="term" value="P:intracellular protein transport"/>
    <property type="evidence" value="ECO:0007669"/>
    <property type="project" value="TreeGrafter"/>
</dbReference>
<keyword evidence="8" id="KW-1185">Reference proteome</keyword>
<dbReference type="PANTHER" id="PTHR46571:SF1">
    <property type="entry name" value="SORTING NEXIN-8"/>
    <property type="match status" value="1"/>
</dbReference>
<evidence type="ECO:0000313" key="8">
    <source>
        <dbReference type="Proteomes" id="UP000466442"/>
    </source>
</evidence>
<evidence type="ECO:0000256" key="1">
    <source>
        <dbReference type="ARBA" id="ARBA00004287"/>
    </source>
</evidence>
<evidence type="ECO:0000256" key="2">
    <source>
        <dbReference type="ARBA" id="ARBA00010883"/>
    </source>
</evidence>
<keyword evidence="4" id="KW-0653">Protein transport</keyword>
<organism evidence="7 8">
    <name type="scientific">Apolygus lucorum</name>
    <name type="common">Small green plant bug</name>
    <name type="synonym">Lygocoris lucorum</name>
    <dbReference type="NCBI Taxonomy" id="248454"/>
    <lineage>
        <taxon>Eukaryota</taxon>
        <taxon>Metazoa</taxon>
        <taxon>Ecdysozoa</taxon>
        <taxon>Arthropoda</taxon>
        <taxon>Hexapoda</taxon>
        <taxon>Insecta</taxon>
        <taxon>Pterygota</taxon>
        <taxon>Neoptera</taxon>
        <taxon>Paraneoptera</taxon>
        <taxon>Hemiptera</taxon>
        <taxon>Heteroptera</taxon>
        <taxon>Panheteroptera</taxon>
        <taxon>Cimicomorpha</taxon>
        <taxon>Miridae</taxon>
        <taxon>Mirini</taxon>
        <taxon>Apolygus</taxon>
    </lineage>
</organism>
<dbReference type="Gene3D" id="3.30.1520.10">
    <property type="entry name" value="Phox-like domain"/>
    <property type="match status" value="1"/>
</dbReference>
<dbReference type="SMART" id="SM00312">
    <property type="entry name" value="PX"/>
    <property type="match status" value="1"/>
</dbReference>
<dbReference type="CDD" id="cd07597">
    <property type="entry name" value="BAR_SNX8"/>
    <property type="match status" value="1"/>
</dbReference>
<comment type="subcellular location">
    <subcellularLocation>
        <location evidence="1">Membrane</location>
        <topology evidence="1">Peripheral membrane protein</topology>
        <orientation evidence="1">Cytoplasmic side</orientation>
    </subcellularLocation>
</comment>